<sequence length="61" mass="6514">MRVGLSSFEVITVISSQVSQSRSSAAISAALYDSADGCSVFGIGRRGFKWLKKQLALYVGI</sequence>
<dbReference type="EMBL" id="RSCL01000032">
    <property type="protein sequence ID" value="RUS97460.1"/>
    <property type="molecule type" value="Genomic_DNA"/>
</dbReference>
<dbReference type="Proteomes" id="UP000271624">
    <property type="component" value="Unassembled WGS sequence"/>
</dbReference>
<proteinExistence type="predicted"/>
<keyword evidence="2" id="KW-1185">Reference proteome</keyword>
<reference evidence="1" key="2">
    <citation type="journal article" date="2019" name="Genome Biol. Evol.">
        <title>Day and night: Metabolic profiles and evolutionary relationships of six axenic non-marine cyanobacteria.</title>
        <authorList>
            <person name="Will S.E."/>
            <person name="Henke P."/>
            <person name="Boedeker C."/>
            <person name="Huang S."/>
            <person name="Brinkmann H."/>
            <person name="Rohde M."/>
            <person name="Jarek M."/>
            <person name="Friedl T."/>
            <person name="Seufert S."/>
            <person name="Schumacher M."/>
            <person name="Overmann J."/>
            <person name="Neumann-Schaal M."/>
            <person name="Petersen J."/>
        </authorList>
    </citation>
    <scope>NUCLEOTIDE SEQUENCE [LARGE SCALE GENOMIC DNA]</scope>
    <source>
        <strain evidence="1">PCC 7102</strain>
    </source>
</reference>
<reference evidence="1" key="1">
    <citation type="submission" date="2018-12" db="EMBL/GenBank/DDBJ databases">
        <authorList>
            <person name="Will S."/>
            <person name="Neumann-Schaal M."/>
            <person name="Henke P."/>
        </authorList>
    </citation>
    <scope>NUCLEOTIDE SEQUENCE</scope>
    <source>
        <strain evidence="1">PCC 7102</strain>
    </source>
</reference>
<dbReference type="AlphaFoldDB" id="A0A433UUE6"/>
<organism evidence="1 2">
    <name type="scientific">Dulcicalothrix desertica PCC 7102</name>
    <dbReference type="NCBI Taxonomy" id="232991"/>
    <lineage>
        <taxon>Bacteria</taxon>
        <taxon>Bacillati</taxon>
        <taxon>Cyanobacteriota</taxon>
        <taxon>Cyanophyceae</taxon>
        <taxon>Nostocales</taxon>
        <taxon>Calotrichaceae</taxon>
        <taxon>Dulcicalothrix</taxon>
    </lineage>
</organism>
<gene>
    <name evidence="1" type="ORF">DSM106972_084080</name>
</gene>
<evidence type="ECO:0000313" key="2">
    <source>
        <dbReference type="Proteomes" id="UP000271624"/>
    </source>
</evidence>
<accession>A0A433UUE6</accession>
<evidence type="ECO:0000313" key="1">
    <source>
        <dbReference type="EMBL" id="RUS97460.1"/>
    </source>
</evidence>
<comment type="caution">
    <text evidence="1">The sequence shown here is derived from an EMBL/GenBank/DDBJ whole genome shotgun (WGS) entry which is preliminary data.</text>
</comment>
<name>A0A433UUE6_9CYAN</name>
<protein>
    <submittedName>
        <fullName evidence="1">Uncharacterized protein</fullName>
    </submittedName>
</protein>